<evidence type="ECO:0000313" key="2">
    <source>
        <dbReference type="Proteomes" id="UP001407405"/>
    </source>
</evidence>
<protein>
    <recommendedName>
        <fullName evidence="3">Epoxyqueuosine reductase</fullName>
    </recommendedName>
</protein>
<dbReference type="RefSeq" id="WP_343186411.1">
    <property type="nucleotide sequence ID" value="NZ_JBCITM010000011.1"/>
</dbReference>
<dbReference type="PANTHER" id="PTHR42827">
    <property type="entry name" value="IRON-SULFUR CLUSTER-BINDING PROTEIN-RELATED"/>
    <property type="match status" value="1"/>
</dbReference>
<accession>A0ABU9VVH0</accession>
<comment type="caution">
    <text evidence="1">The sequence shown here is derived from an EMBL/GenBank/DDBJ whole genome shotgun (WGS) entry which is preliminary data.</text>
</comment>
<proteinExistence type="predicted"/>
<sequence>MTKTLINQIIQRVYETSQLNFFESLQLPLEPMWQPPITGYAAGNDPLFGFLRDDIGDFYWLPSEVYEKSNPSQELQSHDETLTVVSIGFSQTAATKKDQAGAREIPCDKWLVTRGEWEAFIKDYCQRLVAALSDEGIEAVAVDLLPSLQRENSIRYGFASNWSHRHTAFVAGLGTFGLSEGLITRQGKAMRFTSLVVKATLPADERKYRNHQEWCAFHANGTCGACMYRCPVNAITPAGHDKNRCSDYLNRLKKELGPSLLTQSHYISGCGLCQTKVPCQDGIPAGLAR</sequence>
<evidence type="ECO:0000313" key="1">
    <source>
        <dbReference type="EMBL" id="MEN1761099.1"/>
    </source>
</evidence>
<dbReference type="Proteomes" id="UP001407405">
    <property type="component" value="Unassembled WGS sequence"/>
</dbReference>
<keyword evidence="2" id="KW-1185">Reference proteome</keyword>
<dbReference type="EMBL" id="JBCITM010000011">
    <property type="protein sequence ID" value="MEN1761099.1"/>
    <property type="molecule type" value="Genomic_DNA"/>
</dbReference>
<dbReference type="PANTHER" id="PTHR42827:SF1">
    <property type="entry name" value="IRON-SULFUR CLUSTER-BINDING PROTEIN"/>
    <property type="match status" value="1"/>
</dbReference>
<name>A0ABU9VVH0_9CLOT</name>
<organism evidence="1 2">
    <name type="scientific">Anoxynatronum sibiricum</name>
    <dbReference type="NCBI Taxonomy" id="210623"/>
    <lineage>
        <taxon>Bacteria</taxon>
        <taxon>Bacillati</taxon>
        <taxon>Bacillota</taxon>
        <taxon>Clostridia</taxon>
        <taxon>Eubacteriales</taxon>
        <taxon>Clostridiaceae</taxon>
        <taxon>Anoxynatronum</taxon>
    </lineage>
</organism>
<reference evidence="1 2" key="1">
    <citation type="submission" date="2024-04" db="EMBL/GenBank/DDBJ databases">
        <title>Genome sequencing and metabolic network reconstruction of aminoacids and betaine degradation by Anoxynatronum sibiricum.</title>
        <authorList>
            <person name="Detkova E.N."/>
            <person name="Boltjanskaja Y.V."/>
            <person name="Mardanov A.V."/>
            <person name="Kevbrin V."/>
        </authorList>
    </citation>
    <scope>NUCLEOTIDE SEQUENCE [LARGE SCALE GENOMIC DNA]</scope>
    <source>
        <strain evidence="1 2">Z-7981</strain>
    </source>
</reference>
<gene>
    <name evidence="1" type="ORF">AAIG11_11470</name>
</gene>
<evidence type="ECO:0008006" key="3">
    <source>
        <dbReference type="Google" id="ProtNLM"/>
    </source>
</evidence>